<comment type="caution">
    <text evidence="6">The sequence shown here is derived from an EMBL/GenBank/DDBJ whole genome shotgun (WGS) entry which is preliminary data.</text>
</comment>
<keyword evidence="2" id="KW-0479">Metal-binding</keyword>
<proteinExistence type="inferred from homology"/>
<organism evidence="6 7">
    <name type="scientific">Sphingomonas melonis</name>
    <dbReference type="NCBI Taxonomy" id="152682"/>
    <lineage>
        <taxon>Bacteria</taxon>
        <taxon>Pseudomonadati</taxon>
        <taxon>Pseudomonadota</taxon>
        <taxon>Alphaproteobacteria</taxon>
        <taxon>Sphingomonadales</taxon>
        <taxon>Sphingomonadaceae</taxon>
        <taxon>Sphingomonas</taxon>
    </lineage>
</organism>
<protein>
    <submittedName>
        <fullName evidence="6">Glyoxylase-like metal-dependent hydrolase (Beta-lactamase superfamily II)</fullName>
    </submittedName>
</protein>
<name>A0A7Y9FL65_9SPHN</name>
<dbReference type="Proteomes" id="UP000517753">
    <property type="component" value="Unassembled WGS sequence"/>
</dbReference>
<evidence type="ECO:0000256" key="2">
    <source>
        <dbReference type="ARBA" id="ARBA00022723"/>
    </source>
</evidence>
<dbReference type="PANTHER" id="PTHR42978">
    <property type="entry name" value="QUORUM-QUENCHING LACTONASE YTNP-RELATED-RELATED"/>
    <property type="match status" value="1"/>
</dbReference>
<comment type="similarity">
    <text evidence="1">Belongs to the metallo-beta-lactamase superfamily.</text>
</comment>
<dbReference type="AlphaFoldDB" id="A0A7Y9FL65"/>
<keyword evidence="4" id="KW-0862">Zinc</keyword>
<evidence type="ECO:0000313" key="6">
    <source>
        <dbReference type="EMBL" id="NYD89067.1"/>
    </source>
</evidence>
<dbReference type="PANTHER" id="PTHR42978:SF3">
    <property type="entry name" value="BLR3078 PROTEIN"/>
    <property type="match status" value="1"/>
</dbReference>
<sequence length="294" mass="32594">MAATLMRIHHLNCGTCCPIGGRAFDGRSDGIYGALVCHCLLIETNAGLVLVDTGFGKKDVDHPRRRLSPFFLGLNNPQLRSEETAIAQVRALGFDPNDIRHIIVTHLDFDHAGGLEDFPNAAVHVTAREKEVADQKQGGAFVGNKRYRPGQWDGVNDWRLYPLGGGDRWFGFDTVRSLEGLPPEVLLVPLPGHTWGHTGVAVQEDGGKWLFYAADAYFYRGEIGGRHYACTPGLRGYQRLMQVDAVARLTNLERLRRLDVEHGDEIRIFCAHDVVEYELLAGRSHKAMLSKGPA</sequence>
<dbReference type="InterPro" id="IPR051013">
    <property type="entry name" value="MBL_superfamily_lactonases"/>
</dbReference>
<keyword evidence="7" id="KW-1185">Reference proteome</keyword>
<accession>A0A7Y9FL65</accession>
<dbReference type="Gene3D" id="3.60.15.10">
    <property type="entry name" value="Ribonuclease Z/Hydroxyacylglutathione hydrolase-like"/>
    <property type="match status" value="1"/>
</dbReference>
<dbReference type="CDD" id="cd07742">
    <property type="entry name" value="metallo-hydrolase-like_MBL-fold"/>
    <property type="match status" value="1"/>
</dbReference>
<dbReference type="GO" id="GO:0016787">
    <property type="term" value="F:hydrolase activity"/>
    <property type="evidence" value="ECO:0007669"/>
    <property type="project" value="UniProtKB-KW"/>
</dbReference>
<feature type="domain" description="Metallo-beta-lactamase" evidence="5">
    <location>
        <begin position="36"/>
        <end position="272"/>
    </location>
</feature>
<dbReference type="InterPro" id="IPR036866">
    <property type="entry name" value="RibonucZ/Hydroxyglut_hydro"/>
</dbReference>
<evidence type="ECO:0000256" key="4">
    <source>
        <dbReference type="ARBA" id="ARBA00022833"/>
    </source>
</evidence>
<dbReference type="EMBL" id="JACCBY010000001">
    <property type="protein sequence ID" value="NYD89067.1"/>
    <property type="molecule type" value="Genomic_DNA"/>
</dbReference>
<dbReference type="InterPro" id="IPR001279">
    <property type="entry name" value="Metallo-B-lactamas"/>
</dbReference>
<evidence type="ECO:0000256" key="3">
    <source>
        <dbReference type="ARBA" id="ARBA00022801"/>
    </source>
</evidence>
<keyword evidence="3 6" id="KW-0378">Hydrolase</keyword>
<evidence type="ECO:0000313" key="7">
    <source>
        <dbReference type="Proteomes" id="UP000517753"/>
    </source>
</evidence>
<evidence type="ECO:0000259" key="5">
    <source>
        <dbReference type="SMART" id="SM00849"/>
    </source>
</evidence>
<reference evidence="6 7" key="1">
    <citation type="submission" date="2020-08" db="EMBL/GenBank/DDBJ databases">
        <title>The Agave Microbiome: Exploring the role of microbial communities in plant adaptations to desert environments.</title>
        <authorList>
            <person name="Partida-Martinez L.P."/>
        </authorList>
    </citation>
    <scope>NUCLEOTIDE SEQUENCE [LARGE SCALE GENOMIC DNA]</scope>
    <source>
        <strain evidence="6 7">AS2.3</strain>
    </source>
</reference>
<dbReference type="SMART" id="SM00849">
    <property type="entry name" value="Lactamase_B"/>
    <property type="match status" value="1"/>
</dbReference>
<dbReference type="GO" id="GO:0046872">
    <property type="term" value="F:metal ion binding"/>
    <property type="evidence" value="ECO:0007669"/>
    <property type="project" value="UniProtKB-KW"/>
</dbReference>
<dbReference type="Pfam" id="PF00753">
    <property type="entry name" value="Lactamase_B"/>
    <property type="match status" value="1"/>
</dbReference>
<dbReference type="SUPFAM" id="SSF56281">
    <property type="entry name" value="Metallo-hydrolase/oxidoreductase"/>
    <property type="match status" value="1"/>
</dbReference>
<gene>
    <name evidence="6" type="ORF">HD841_000836</name>
</gene>
<evidence type="ECO:0000256" key="1">
    <source>
        <dbReference type="ARBA" id="ARBA00007749"/>
    </source>
</evidence>